<keyword evidence="1" id="KW-0813">Transport</keyword>
<proteinExistence type="predicted"/>
<evidence type="ECO:0000256" key="3">
    <source>
        <dbReference type="ARBA" id="ARBA00022840"/>
    </source>
</evidence>
<keyword evidence="3 5" id="KW-0067">ATP-binding</keyword>
<dbReference type="PROSITE" id="PS00211">
    <property type="entry name" value="ABC_TRANSPORTER_1"/>
    <property type="match status" value="1"/>
</dbReference>
<dbReference type="OrthoDB" id="9802264at2"/>
<evidence type="ECO:0000256" key="2">
    <source>
        <dbReference type="ARBA" id="ARBA00022741"/>
    </source>
</evidence>
<gene>
    <name evidence="5" type="ORF">SAMN02745751_02893</name>
</gene>
<dbReference type="GO" id="GO:0098796">
    <property type="term" value="C:membrane protein complex"/>
    <property type="evidence" value="ECO:0007669"/>
    <property type="project" value="UniProtKB-ARBA"/>
</dbReference>
<dbReference type="Gene3D" id="3.40.50.300">
    <property type="entry name" value="P-loop containing nucleotide triphosphate hydrolases"/>
    <property type="match status" value="1"/>
</dbReference>
<dbReference type="PANTHER" id="PTHR24220:SF86">
    <property type="entry name" value="ABC TRANSPORTER ABCH.1"/>
    <property type="match status" value="1"/>
</dbReference>
<evidence type="ECO:0000256" key="1">
    <source>
        <dbReference type="ARBA" id="ARBA00022448"/>
    </source>
</evidence>
<dbReference type="EMBL" id="FQZL01000026">
    <property type="protein sequence ID" value="SHJ58398.1"/>
    <property type="molecule type" value="Genomic_DNA"/>
</dbReference>
<feature type="domain" description="ABC transporter" evidence="4">
    <location>
        <begin position="2"/>
        <end position="223"/>
    </location>
</feature>
<sequence>MIDIRDVRKTYYMGDIELEVLKGVSIKVEKGEFVSIIGPSGSGKSTLMNILGCLDLPTKGEYYLDGKEISTYDENALANIRNEKIGFIFQKFNLLPKLNAFENVELPLIYRGVKLKERKSRVEEALNSVGLFDRMHHRPMELSGGQQQRVAIARALVGDPSVLLADEPTGNLDTKSGSEVLKIIDNLHNQEKTILVITHDIEVAERAWMQITIRDGLIQDRKVN</sequence>
<keyword evidence="2" id="KW-0547">Nucleotide-binding</keyword>
<evidence type="ECO:0000259" key="4">
    <source>
        <dbReference type="PROSITE" id="PS50893"/>
    </source>
</evidence>
<name>A0A1M6KHI1_9FIRM</name>
<dbReference type="Pfam" id="PF00005">
    <property type="entry name" value="ABC_tran"/>
    <property type="match status" value="1"/>
</dbReference>
<dbReference type="PANTHER" id="PTHR24220">
    <property type="entry name" value="IMPORT ATP-BINDING PROTEIN"/>
    <property type="match status" value="1"/>
</dbReference>
<dbReference type="InterPro" id="IPR017911">
    <property type="entry name" value="MacB-like_ATP-bd"/>
</dbReference>
<dbReference type="GO" id="GO:0005886">
    <property type="term" value="C:plasma membrane"/>
    <property type="evidence" value="ECO:0007669"/>
    <property type="project" value="TreeGrafter"/>
</dbReference>
<dbReference type="InterPro" id="IPR003439">
    <property type="entry name" value="ABC_transporter-like_ATP-bd"/>
</dbReference>
<dbReference type="RefSeq" id="WP_073050280.1">
    <property type="nucleotide sequence ID" value="NZ_FQZL01000026.1"/>
</dbReference>
<dbReference type="GO" id="GO:0016887">
    <property type="term" value="F:ATP hydrolysis activity"/>
    <property type="evidence" value="ECO:0007669"/>
    <property type="project" value="InterPro"/>
</dbReference>
<dbReference type="InterPro" id="IPR003593">
    <property type="entry name" value="AAA+_ATPase"/>
</dbReference>
<accession>A0A1M6KHI1</accession>
<dbReference type="GO" id="GO:0005524">
    <property type="term" value="F:ATP binding"/>
    <property type="evidence" value="ECO:0007669"/>
    <property type="project" value="UniProtKB-KW"/>
</dbReference>
<dbReference type="Proteomes" id="UP000184052">
    <property type="component" value="Unassembled WGS sequence"/>
</dbReference>
<dbReference type="FunFam" id="3.40.50.300:FF:000032">
    <property type="entry name" value="Export ABC transporter ATP-binding protein"/>
    <property type="match status" value="1"/>
</dbReference>
<dbReference type="STRING" id="1121476.SAMN02745751_02893"/>
<dbReference type="PROSITE" id="PS50893">
    <property type="entry name" value="ABC_TRANSPORTER_2"/>
    <property type="match status" value="1"/>
</dbReference>
<dbReference type="CDD" id="cd03255">
    <property type="entry name" value="ABC_MJ0796_LolCDE_FtsE"/>
    <property type="match status" value="1"/>
</dbReference>
<dbReference type="SUPFAM" id="SSF52540">
    <property type="entry name" value="P-loop containing nucleoside triphosphate hydrolases"/>
    <property type="match status" value="1"/>
</dbReference>
<dbReference type="InterPro" id="IPR015854">
    <property type="entry name" value="ABC_transpr_LolD-like"/>
</dbReference>
<organism evidence="5 6">
    <name type="scientific">Dethiosulfatibacter aminovorans DSM 17477</name>
    <dbReference type="NCBI Taxonomy" id="1121476"/>
    <lineage>
        <taxon>Bacteria</taxon>
        <taxon>Bacillati</taxon>
        <taxon>Bacillota</taxon>
        <taxon>Tissierellia</taxon>
        <taxon>Dethiosulfatibacter</taxon>
    </lineage>
</organism>
<evidence type="ECO:0000313" key="6">
    <source>
        <dbReference type="Proteomes" id="UP000184052"/>
    </source>
</evidence>
<dbReference type="InterPro" id="IPR027417">
    <property type="entry name" value="P-loop_NTPase"/>
</dbReference>
<dbReference type="AlphaFoldDB" id="A0A1M6KHI1"/>
<dbReference type="GO" id="GO:0022857">
    <property type="term" value="F:transmembrane transporter activity"/>
    <property type="evidence" value="ECO:0007669"/>
    <property type="project" value="UniProtKB-ARBA"/>
</dbReference>
<dbReference type="InterPro" id="IPR017871">
    <property type="entry name" value="ABC_transporter-like_CS"/>
</dbReference>
<protein>
    <submittedName>
        <fullName evidence="5">Putative ABC transport system ATP-binding protein</fullName>
    </submittedName>
</protein>
<evidence type="ECO:0000313" key="5">
    <source>
        <dbReference type="EMBL" id="SHJ58398.1"/>
    </source>
</evidence>
<dbReference type="SMART" id="SM00382">
    <property type="entry name" value="AAA"/>
    <property type="match status" value="1"/>
</dbReference>
<keyword evidence="6" id="KW-1185">Reference proteome</keyword>
<reference evidence="5 6" key="1">
    <citation type="submission" date="2016-11" db="EMBL/GenBank/DDBJ databases">
        <authorList>
            <person name="Jaros S."/>
            <person name="Januszkiewicz K."/>
            <person name="Wedrychowicz H."/>
        </authorList>
    </citation>
    <scope>NUCLEOTIDE SEQUENCE [LARGE SCALE GENOMIC DNA]</scope>
    <source>
        <strain evidence="5 6">DSM 17477</strain>
    </source>
</reference>